<accession>A0A4Y9XSW0</accession>
<feature type="compositionally biased region" description="Basic and acidic residues" evidence="1">
    <location>
        <begin position="1"/>
        <end position="21"/>
    </location>
</feature>
<evidence type="ECO:0000256" key="2">
    <source>
        <dbReference type="SAM" id="Phobius"/>
    </source>
</evidence>
<evidence type="ECO:0000313" key="3">
    <source>
        <dbReference type="EMBL" id="TFY53384.1"/>
    </source>
</evidence>
<feature type="transmembrane region" description="Helical" evidence="2">
    <location>
        <begin position="435"/>
        <end position="457"/>
    </location>
</feature>
<proteinExistence type="predicted"/>
<keyword evidence="2" id="KW-1133">Transmembrane helix</keyword>
<evidence type="ECO:0000256" key="1">
    <source>
        <dbReference type="SAM" id="MobiDB-lite"/>
    </source>
</evidence>
<sequence>MIKERRWSEDAAEDKTIRHSAESTAEGARSNHFAQIQTLTAASLPQPKYAEGHCVSIAVLRGASDPDSESCHSIGGAFIAAFRLGHDVSLRDCVPLASDKWYMSTSAKDSLSSYNVRQLMHSMVTATRISCTGTVSDSRTSQKASVKVPQLIIGSIMMNTSMYTMTSTVQTIPAPAAVSALFPPPGTNFLAALKPAIIFLMIGTTMGSILVAMLLALLFFSTRDLRRKPIFIFNILAILLGIAAGFILNVYDSIHTILSPTDPIERRYFILMGALYSLTPILVDSILLLRLNAVYSWHSTQRMKFIAIMTFPVLVKFSRLGNNAMYLANYSRNASSLTNNTTAAGGGMVLVTSKLPGVKIEWFLQIFDNAYTSALFLIRVHSDSTRPRVHTQRTNQSFSHKLRTFFWIAVSNFIFPVLMAIVQLVIYMATPNCLLALYVAQANLYFTIICVVFATLWTTGRHWADAHLPHTDRPEMSGVASFTVARTDASRGEVHGVATQVSVYVNGESGSVSDHESAQHVDWQRSYEVQAKIHE</sequence>
<evidence type="ECO:0000313" key="4">
    <source>
        <dbReference type="Proteomes" id="UP000298327"/>
    </source>
</evidence>
<dbReference type="OrthoDB" id="2548432at2759"/>
<comment type="caution">
    <text evidence="3">The sequence shown here is derived from an EMBL/GenBank/DDBJ whole genome shotgun (WGS) entry which is preliminary data.</text>
</comment>
<name>A0A4Y9XSW0_9AGAM</name>
<feature type="transmembrane region" description="Helical" evidence="2">
    <location>
        <begin position="402"/>
        <end position="429"/>
    </location>
</feature>
<gene>
    <name evidence="3" type="ORF">EVG20_g10140</name>
</gene>
<feature type="region of interest" description="Disordered" evidence="1">
    <location>
        <begin position="1"/>
        <end position="29"/>
    </location>
</feature>
<feature type="transmembrane region" description="Helical" evidence="2">
    <location>
        <begin position="197"/>
        <end position="219"/>
    </location>
</feature>
<protein>
    <submittedName>
        <fullName evidence="3">Uncharacterized protein</fullName>
    </submittedName>
</protein>
<feature type="transmembrane region" description="Helical" evidence="2">
    <location>
        <begin position="231"/>
        <end position="248"/>
    </location>
</feature>
<keyword evidence="2" id="KW-0812">Transmembrane</keyword>
<keyword evidence="2" id="KW-0472">Membrane</keyword>
<keyword evidence="4" id="KW-1185">Reference proteome</keyword>
<dbReference type="EMBL" id="SEOQ01001160">
    <property type="protein sequence ID" value="TFY53384.1"/>
    <property type="molecule type" value="Genomic_DNA"/>
</dbReference>
<feature type="transmembrane region" description="Helical" evidence="2">
    <location>
        <begin position="268"/>
        <end position="291"/>
    </location>
</feature>
<dbReference type="AlphaFoldDB" id="A0A4Y9XSW0"/>
<dbReference type="Proteomes" id="UP000298327">
    <property type="component" value="Unassembled WGS sequence"/>
</dbReference>
<organism evidence="3 4">
    <name type="scientific">Dentipellis fragilis</name>
    <dbReference type="NCBI Taxonomy" id="205917"/>
    <lineage>
        <taxon>Eukaryota</taxon>
        <taxon>Fungi</taxon>
        <taxon>Dikarya</taxon>
        <taxon>Basidiomycota</taxon>
        <taxon>Agaricomycotina</taxon>
        <taxon>Agaricomycetes</taxon>
        <taxon>Russulales</taxon>
        <taxon>Hericiaceae</taxon>
        <taxon>Dentipellis</taxon>
    </lineage>
</organism>
<reference evidence="3 4" key="1">
    <citation type="submission" date="2019-02" db="EMBL/GenBank/DDBJ databases">
        <title>Genome sequencing of the rare red list fungi Dentipellis fragilis.</title>
        <authorList>
            <person name="Buettner E."/>
            <person name="Kellner H."/>
        </authorList>
    </citation>
    <scope>NUCLEOTIDE SEQUENCE [LARGE SCALE GENOMIC DNA]</scope>
    <source>
        <strain evidence="3 4">DSM 105465</strain>
    </source>
</reference>